<proteinExistence type="predicted"/>
<feature type="domain" description="AB hydrolase-1" evidence="1">
    <location>
        <begin position="172"/>
        <end position="413"/>
    </location>
</feature>
<organism evidence="2 3">
    <name type="scientific">Nitrosopumilus ureiphilus</name>
    <dbReference type="NCBI Taxonomy" id="1470067"/>
    <lineage>
        <taxon>Archaea</taxon>
        <taxon>Nitrososphaerota</taxon>
        <taxon>Nitrososphaeria</taxon>
        <taxon>Nitrosopumilales</taxon>
        <taxon>Nitrosopumilaceae</taxon>
        <taxon>Nitrosopumilus</taxon>
    </lineage>
</organism>
<evidence type="ECO:0000313" key="2">
    <source>
        <dbReference type="EMBL" id="QLH06221.1"/>
    </source>
</evidence>
<evidence type="ECO:0000313" key="3">
    <source>
        <dbReference type="Proteomes" id="UP000509478"/>
    </source>
</evidence>
<sequence>MNNYNYDTLREFSSSYIDYVLNQNQLFIKYNIILSDSVSKTLYENNITLSNFLSNNSQSKMRKTFDQEFRKGIKKDDFVNSFSKTIDSWFTLSKFFGIGELYQKYTEQFFLLNKILEPIRDNLNRTDSESIEMNGQYHLLHYKSKKSNKTPILIVYSLINRHYILDLLPKISVVQHFINKGFDVYATDWETPTTFDKDMTLEKYIHEYVENSVKKIQEITGFKKITLFGYCWGGILSLIYTTMHPETVKNLVLHATPLDLEKPDTVIEKWTKQINLDIMIEKLGNVPGQLLNFAFIMRNPLESVLKYPNYFKKPRSLDEIQQFMAIEMWLYDSRPITGKVYKEIIKKIYQKNQLIHNKMKVGGKFVDLNKLTMPVLNIVGQNDDLVPSDSSKYVMCHIPSTDKELIEYPTGHVGLCISKKAHEELWPRVTEWITKRS</sequence>
<dbReference type="PANTHER" id="PTHR36837">
    <property type="entry name" value="POLY(3-HYDROXYALKANOATE) POLYMERASE SUBUNIT PHAC"/>
    <property type="match status" value="1"/>
</dbReference>
<dbReference type="InterPro" id="IPR000073">
    <property type="entry name" value="AB_hydrolase_1"/>
</dbReference>
<dbReference type="Gene3D" id="3.40.50.1820">
    <property type="entry name" value="alpha/beta hydrolase"/>
    <property type="match status" value="1"/>
</dbReference>
<dbReference type="InterPro" id="IPR051321">
    <property type="entry name" value="PHA/PHB_synthase"/>
</dbReference>
<evidence type="ECO:0000259" key="1">
    <source>
        <dbReference type="Pfam" id="PF00561"/>
    </source>
</evidence>
<dbReference type="AlphaFoldDB" id="A0A7D5RCW5"/>
<dbReference type="SUPFAM" id="SSF53474">
    <property type="entry name" value="alpha/beta-Hydrolases"/>
    <property type="match status" value="1"/>
</dbReference>
<name>A0A7D5RCW5_9ARCH</name>
<reference evidence="2 3" key="1">
    <citation type="submission" date="2018-02" db="EMBL/GenBank/DDBJ databases">
        <title>Complete genome of Nitrosopumilus ureaphilus PS0.</title>
        <authorList>
            <person name="Qin W."/>
            <person name="Zheng Y."/>
            <person name="Stahl D.A."/>
        </authorList>
    </citation>
    <scope>NUCLEOTIDE SEQUENCE [LARGE SCALE GENOMIC DNA]</scope>
    <source>
        <strain evidence="2 3">PS0</strain>
    </source>
</reference>
<dbReference type="Pfam" id="PF00561">
    <property type="entry name" value="Abhydrolase_1"/>
    <property type="match status" value="1"/>
</dbReference>
<keyword evidence="3" id="KW-1185">Reference proteome</keyword>
<dbReference type="PANTHER" id="PTHR36837:SF2">
    <property type="entry name" value="POLY(3-HYDROXYALKANOATE) POLYMERASE SUBUNIT PHAC"/>
    <property type="match status" value="1"/>
</dbReference>
<gene>
    <name evidence="2" type="ORF">C5F50_03365</name>
</gene>
<dbReference type="EMBL" id="CP026995">
    <property type="protein sequence ID" value="QLH06221.1"/>
    <property type="molecule type" value="Genomic_DNA"/>
</dbReference>
<dbReference type="KEGG" id="nue:C5F50_03365"/>
<dbReference type="Proteomes" id="UP000509478">
    <property type="component" value="Chromosome"/>
</dbReference>
<dbReference type="InterPro" id="IPR029058">
    <property type="entry name" value="AB_hydrolase_fold"/>
</dbReference>
<protein>
    <submittedName>
        <fullName evidence="2">Class III poly(R)-hydroxyalkanoic acid synthase subunit PhaC</fullName>
    </submittedName>
</protein>
<accession>A0A7D5RCW5</accession>